<organism evidence="1 2">
    <name type="scientific">Trichonephila clavipes</name>
    <name type="common">Golden silk orbweaver</name>
    <name type="synonym">Nephila clavipes</name>
    <dbReference type="NCBI Taxonomy" id="2585209"/>
    <lineage>
        <taxon>Eukaryota</taxon>
        <taxon>Metazoa</taxon>
        <taxon>Ecdysozoa</taxon>
        <taxon>Arthropoda</taxon>
        <taxon>Chelicerata</taxon>
        <taxon>Arachnida</taxon>
        <taxon>Araneae</taxon>
        <taxon>Araneomorphae</taxon>
        <taxon>Entelegynae</taxon>
        <taxon>Araneoidea</taxon>
        <taxon>Nephilidae</taxon>
        <taxon>Trichonephila</taxon>
    </lineage>
</organism>
<dbReference type="EMBL" id="BMAU01021176">
    <property type="protein sequence ID" value="GFX93966.1"/>
    <property type="molecule type" value="Genomic_DNA"/>
</dbReference>
<accession>A0A8X6RLX2</accession>
<keyword evidence="2" id="KW-1185">Reference proteome</keyword>
<proteinExistence type="predicted"/>
<name>A0A8X6RLX2_TRICX</name>
<protein>
    <submittedName>
        <fullName evidence="1">Uncharacterized protein</fullName>
    </submittedName>
</protein>
<evidence type="ECO:0000313" key="2">
    <source>
        <dbReference type="Proteomes" id="UP000887159"/>
    </source>
</evidence>
<comment type="caution">
    <text evidence="1">The sequence shown here is derived from an EMBL/GenBank/DDBJ whole genome shotgun (WGS) entry which is preliminary data.</text>
</comment>
<evidence type="ECO:0000313" key="1">
    <source>
        <dbReference type="EMBL" id="GFX93966.1"/>
    </source>
</evidence>
<dbReference type="AlphaFoldDB" id="A0A8X6RLX2"/>
<sequence length="94" mass="10239">MTIVATKDPINAGDARVFSILRKSAISQLNALNAQGLTRLKTIANDEGVDEELLARAFRAALRKLSHPDDNACEIFQAYVALKNGRNYVAHNSA</sequence>
<dbReference type="Proteomes" id="UP000887159">
    <property type="component" value="Unassembled WGS sequence"/>
</dbReference>
<reference evidence="1" key="1">
    <citation type="submission" date="2020-08" db="EMBL/GenBank/DDBJ databases">
        <title>Multicomponent nature underlies the extraordinary mechanical properties of spider dragline silk.</title>
        <authorList>
            <person name="Kono N."/>
            <person name="Nakamura H."/>
            <person name="Mori M."/>
            <person name="Yoshida Y."/>
            <person name="Ohtoshi R."/>
            <person name="Malay A.D."/>
            <person name="Moran D.A.P."/>
            <person name="Tomita M."/>
            <person name="Numata K."/>
            <person name="Arakawa K."/>
        </authorList>
    </citation>
    <scope>NUCLEOTIDE SEQUENCE</scope>
</reference>
<gene>
    <name evidence="1" type="ORF">TNCV_3413281</name>
</gene>